<dbReference type="EMBL" id="LGRX02011940">
    <property type="protein sequence ID" value="KAK3268248.1"/>
    <property type="molecule type" value="Genomic_DNA"/>
</dbReference>
<feature type="region of interest" description="Disordered" evidence="2">
    <location>
        <begin position="329"/>
        <end position="351"/>
    </location>
</feature>
<feature type="compositionally biased region" description="Low complexity" evidence="2">
    <location>
        <begin position="438"/>
        <end position="454"/>
    </location>
</feature>
<feature type="compositionally biased region" description="Low complexity" evidence="2">
    <location>
        <begin position="548"/>
        <end position="562"/>
    </location>
</feature>
<evidence type="ECO:0000313" key="4">
    <source>
        <dbReference type="Proteomes" id="UP001190700"/>
    </source>
</evidence>
<reference evidence="3 4" key="1">
    <citation type="journal article" date="2015" name="Genome Biol. Evol.">
        <title>Comparative Genomics of a Bacterivorous Green Alga Reveals Evolutionary Causalities and Consequences of Phago-Mixotrophic Mode of Nutrition.</title>
        <authorList>
            <person name="Burns J.A."/>
            <person name="Paasch A."/>
            <person name="Narechania A."/>
            <person name="Kim E."/>
        </authorList>
    </citation>
    <scope>NUCLEOTIDE SEQUENCE [LARGE SCALE GENOMIC DNA]</scope>
    <source>
        <strain evidence="3 4">PLY_AMNH</strain>
    </source>
</reference>
<dbReference type="Proteomes" id="UP001190700">
    <property type="component" value="Unassembled WGS sequence"/>
</dbReference>
<evidence type="ECO:0000313" key="3">
    <source>
        <dbReference type="EMBL" id="KAK3268248.1"/>
    </source>
</evidence>
<evidence type="ECO:0000256" key="2">
    <source>
        <dbReference type="SAM" id="MobiDB-lite"/>
    </source>
</evidence>
<comment type="caution">
    <text evidence="3">The sequence shown here is derived from an EMBL/GenBank/DDBJ whole genome shotgun (WGS) entry which is preliminary data.</text>
</comment>
<feature type="region of interest" description="Disordered" evidence="2">
    <location>
        <begin position="380"/>
        <end position="457"/>
    </location>
</feature>
<organism evidence="3 4">
    <name type="scientific">Cymbomonas tetramitiformis</name>
    <dbReference type="NCBI Taxonomy" id="36881"/>
    <lineage>
        <taxon>Eukaryota</taxon>
        <taxon>Viridiplantae</taxon>
        <taxon>Chlorophyta</taxon>
        <taxon>Pyramimonadophyceae</taxon>
        <taxon>Pyramimonadales</taxon>
        <taxon>Pyramimonadaceae</taxon>
        <taxon>Cymbomonas</taxon>
    </lineage>
</organism>
<sequence>MGNIEDLVEEMGYLDDNPVPATGDVVETGLNVPEVTSDTAAVAPLLTSNTIVVEPSGQPFAAPAGQTLEDPGVGKLPVIPEDVAETHTGEHLPTTPRELLGRTMSSDFFRLLDFGDENRGRAASQELQGTEPALSPESSLVPTISAPAAVDNAWVPPSTRAAEVAEPSPLPLGTVVPPSTNPANATEPSQTGPSAALASAMRNSNPTRGPLTRSKSNDLSALLEQTRKTLSTSTAKRNASGAAPTPAPPLPASQPDRGKDMSPASLSETLASLQERMRKTPRSSAGRVGASGQNMGPPPAVGAALPLSKSGKALQAFVAAAAAKLQNPTADAAQGADRAPSTANPSQPQKELEGMLKRLRDAMPSVVPNRDVTRLPSASSVDLAADSEPAQVPPVPLQLPTQERRLTRSLSRDVEKDLTEKVKAPQSRKRARGESASEPKPAAPAAQALQKLPARGGQSMSQLLASACAGPTAATPAAPAAPTAPAASTVPYRTASQSLAHLEALMELDLDPADPPRPTPEPAATVAPIASTDPPVFTTAPAEAILTTESTPQTEPPSTDTSLPKQPVAPSEPVVVSTSEEDLKRRHRQDRMAKRAKTRGAAHGDAVPFVVVGTAAAGSHEREAEDASATPQWGLAGKKATGKTGPEVKELEAKLNSQELTISFLKKEHSKLVKSLEEKGIECDQLRAELTRLYAENQRLARLGV</sequence>
<protein>
    <submittedName>
        <fullName evidence="3">Uncharacterized protein</fullName>
    </submittedName>
</protein>
<feature type="compositionally biased region" description="Polar residues" evidence="2">
    <location>
        <begin position="177"/>
        <end position="193"/>
    </location>
</feature>
<dbReference type="AlphaFoldDB" id="A0AAE0L157"/>
<keyword evidence="1" id="KW-0175">Coiled coil</keyword>
<evidence type="ECO:0000256" key="1">
    <source>
        <dbReference type="SAM" id="Coils"/>
    </source>
</evidence>
<feature type="region of interest" description="Disordered" evidence="2">
    <location>
        <begin position="548"/>
        <end position="588"/>
    </location>
</feature>
<feature type="compositionally biased region" description="Polar residues" evidence="2">
    <location>
        <begin position="228"/>
        <end position="237"/>
    </location>
</feature>
<proteinExistence type="predicted"/>
<gene>
    <name evidence="3" type="ORF">CYMTET_23237</name>
</gene>
<feature type="coiled-coil region" evidence="1">
    <location>
        <begin position="648"/>
        <end position="703"/>
    </location>
</feature>
<keyword evidence="4" id="KW-1185">Reference proteome</keyword>
<feature type="region of interest" description="Disordered" evidence="2">
    <location>
        <begin position="160"/>
        <end position="304"/>
    </location>
</feature>
<accession>A0AAE0L157</accession>
<feature type="region of interest" description="Disordered" evidence="2">
    <location>
        <begin position="510"/>
        <end position="536"/>
    </location>
</feature>
<name>A0AAE0L157_9CHLO</name>
<feature type="compositionally biased region" description="Basic and acidic residues" evidence="2">
    <location>
        <begin position="402"/>
        <end position="423"/>
    </location>
</feature>
<feature type="compositionally biased region" description="Polar residues" evidence="2">
    <location>
        <begin position="201"/>
        <end position="219"/>
    </location>
</feature>